<evidence type="ECO:0000256" key="1">
    <source>
        <dbReference type="SAM" id="MobiDB-lite"/>
    </source>
</evidence>
<protein>
    <submittedName>
        <fullName evidence="3">Uncharacterized protein</fullName>
    </submittedName>
</protein>
<sequence>MWRVILTLLLTLSNAVAQADSAPLGRLFFDADQRAILDQQRQRNPWFGQQNDNTETGQTFNGEVRSSSGRRTRWINGEADWNTGSPAPRVPVGNTYYPESGQSVSLLGGGRIVVRPARPMP</sequence>
<name>A0ABS9K0A5_9RHOO</name>
<evidence type="ECO:0000313" key="4">
    <source>
        <dbReference type="Proteomes" id="UP001165384"/>
    </source>
</evidence>
<evidence type="ECO:0000256" key="2">
    <source>
        <dbReference type="SAM" id="SignalP"/>
    </source>
</evidence>
<evidence type="ECO:0000313" key="3">
    <source>
        <dbReference type="EMBL" id="MCG2576595.1"/>
    </source>
</evidence>
<comment type="caution">
    <text evidence="3">The sequence shown here is derived from an EMBL/GenBank/DDBJ whole genome shotgun (WGS) entry which is preliminary data.</text>
</comment>
<feature type="region of interest" description="Disordered" evidence="1">
    <location>
        <begin position="42"/>
        <end position="69"/>
    </location>
</feature>
<keyword evidence="2" id="KW-0732">Signal</keyword>
<keyword evidence="4" id="KW-1185">Reference proteome</keyword>
<gene>
    <name evidence="3" type="ORF">LZ012_06245</name>
</gene>
<dbReference type="RefSeq" id="WP_275708699.1">
    <property type="nucleotide sequence ID" value="NZ_JAKLTN010000001.1"/>
</dbReference>
<proteinExistence type="predicted"/>
<feature type="signal peptide" evidence="2">
    <location>
        <begin position="1"/>
        <end position="19"/>
    </location>
</feature>
<feature type="compositionally biased region" description="Polar residues" evidence="1">
    <location>
        <begin position="47"/>
        <end position="67"/>
    </location>
</feature>
<organism evidence="3 4">
    <name type="scientific">Dechloromonas hankyongensis</name>
    <dbReference type="NCBI Taxonomy" id="2908002"/>
    <lineage>
        <taxon>Bacteria</taxon>
        <taxon>Pseudomonadati</taxon>
        <taxon>Pseudomonadota</taxon>
        <taxon>Betaproteobacteria</taxon>
        <taxon>Rhodocyclales</taxon>
        <taxon>Azonexaceae</taxon>
        <taxon>Dechloromonas</taxon>
    </lineage>
</organism>
<dbReference type="Proteomes" id="UP001165384">
    <property type="component" value="Unassembled WGS sequence"/>
</dbReference>
<feature type="chain" id="PRO_5046860046" evidence="2">
    <location>
        <begin position="20"/>
        <end position="121"/>
    </location>
</feature>
<accession>A0ABS9K0A5</accession>
<dbReference type="EMBL" id="JAKLTN010000001">
    <property type="protein sequence ID" value="MCG2576595.1"/>
    <property type="molecule type" value="Genomic_DNA"/>
</dbReference>
<reference evidence="3" key="1">
    <citation type="submission" date="2022-01" db="EMBL/GenBank/DDBJ databases">
        <authorList>
            <person name="Jo J.-H."/>
            <person name="Im W.-T."/>
        </authorList>
    </citation>
    <scope>NUCLEOTIDE SEQUENCE</scope>
    <source>
        <strain evidence="3">XY25</strain>
    </source>
</reference>